<comment type="similarity">
    <text evidence="1 6">Belongs to the peptidase S1B family.</text>
</comment>
<dbReference type="Gene3D" id="3.60.15.10">
    <property type="entry name" value="Ribonuclease Z/Hydroxyacylglutathione hydrolase-like"/>
    <property type="match status" value="1"/>
</dbReference>
<dbReference type="GO" id="GO:0006032">
    <property type="term" value="P:chitin catabolic process"/>
    <property type="evidence" value="ECO:0007669"/>
    <property type="project" value="InterPro"/>
</dbReference>
<evidence type="ECO:0000256" key="7">
    <source>
        <dbReference type="SAM" id="MobiDB-lite"/>
    </source>
</evidence>
<organism evidence="9 10">
    <name type="scientific">Polyangium jinanense</name>
    <dbReference type="NCBI Taxonomy" id="2829994"/>
    <lineage>
        <taxon>Bacteria</taxon>
        <taxon>Pseudomonadati</taxon>
        <taxon>Myxococcota</taxon>
        <taxon>Polyangia</taxon>
        <taxon>Polyangiales</taxon>
        <taxon>Polyangiaceae</taxon>
        <taxon>Polyangium</taxon>
    </lineage>
</organism>
<accession>A0A9X4AUF3</accession>
<dbReference type="InterPro" id="IPR018114">
    <property type="entry name" value="TRYPSIN_HIS"/>
</dbReference>
<dbReference type="AlphaFoldDB" id="A0A9X4AUF3"/>
<dbReference type="InterPro" id="IPR008256">
    <property type="entry name" value="Peptidase_S1B"/>
</dbReference>
<dbReference type="InterPro" id="IPR009003">
    <property type="entry name" value="Peptidase_S1_PA"/>
</dbReference>
<dbReference type="InterPro" id="IPR008969">
    <property type="entry name" value="CarboxyPept-like_regulatory"/>
</dbReference>
<evidence type="ECO:0000256" key="2">
    <source>
        <dbReference type="ARBA" id="ARBA00022670"/>
    </source>
</evidence>
<dbReference type="Pfam" id="PF00182">
    <property type="entry name" value="Glyco_hydro_19"/>
    <property type="match status" value="1"/>
</dbReference>
<dbReference type="Proteomes" id="UP001151081">
    <property type="component" value="Unassembled WGS sequence"/>
</dbReference>
<dbReference type="Pfam" id="PF13365">
    <property type="entry name" value="Trypsin_2"/>
    <property type="match status" value="1"/>
</dbReference>
<dbReference type="Gene3D" id="2.40.10.10">
    <property type="entry name" value="Trypsin-like serine proteases"/>
    <property type="match status" value="2"/>
</dbReference>
<evidence type="ECO:0000256" key="3">
    <source>
        <dbReference type="ARBA" id="ARBA00022729"/>
    </source>
</evidence>
<keyword evidence="9" id="KW-0121">Carboxypeptidase</keyword>
<dbReference type="PRINTS" id="PR00839">
    <property type="entry name" value="V8PROTEASE"/>
</dbReference>
<feature type="compositionally biased region" description="Basic and acidic residues" evidence="7">
    <location>
        <begin position="486"/>
        <end position="499"/>
    </location>
</feature>
<dbReference type="InterPro" id="IPR050966">
    <property type="entry name" value="Glutamyl_endopeptidase"/>
</dbReference>
<gene>
    <name evidence="9" type="ORF">KEG57_32320</name>
</gene>
<keyword evidence="4 6" id="KW-0378">Hydrolase</keyword>
<keyword evidence="5 6" id="KW-0720">Serine protease</keyword>
<name>A0A9X4AUF3_9BACT</name>
<dbReference type="CDD" id="cd00325">
    <property type="entry name" value="chitinase_GH19"/>
    <property type="match status" value="1"/>
</dbReference>
<dbReference type="EC" id="3.4.21.-" evidence="6"/>
<dbReference type="RefSeq" id="WP_272424202.1">
    <property type="nucleotide sequence ID" value="NZ_JAGTJJ010000027.1"/>
</dbReference>
<evidence type="ECO:0000313" key="10">
    <source>
        <dbReference type="Proteomes" id="UP001151081"/>
    </source>
</evidence>
<dbReference type="PANTHER" id="PTHR15462">
    <property type="entry name" value="SERINE PROTEASE"/>
    <property type="match status" value="1"/>
</dbReference>
<proteinExistence type="inferred from homology"/>
<dbReference type="GO" id="GO:0004568">
    <property type="term" value="F:chitinase activity"/>
    <property type="evidence" value="ECO:0007669"/>
    <property type="project" value="InterPro"/>
</dbReference>
<dbReference type="PROSITE" id="PS00134">
    <property type="entry name" value="TRYPSIN_HIS"/>
    <property type="match status" value="1"/>
</dbReference>
<evidence type="ECO:0000256" key="6">
    <source>
        <dbReference type="RuleBase" id="RU004296"/>
    </source>
</evidence>
<evidence type="ECO:0000313" key="9">
    <source>
        <dbReference type="EMBL" id="MDC3985208.1"/>
    </source>
</evidence>
<evidence type="ECO:0000256" key="1">
    <source>
        <dbReference type="ARBA" id="ARBA00008764"/>
    </source>
</evidence>
<sequence>MRRGAQNPFTITLLDVGAEQYGDAVLCRFGTVSVLIDGAHPGNARRKGGHLAIQEQLRPLLPTRGDASQVTLLLISHAHQDHIGCLPRLVRDGHLVAEWALVPDPDLAWGSTTRETGTEASKAALRIAEALREEPLEGESPAEESAFIESAQSLETEYREMLETLTRNGTRVLHFKGSDDPALRPLVEALAEGGVTLKILGPSGRHVAACAEGIAGNLDALRTEIQRALEVAAPGGSEESGEARELSVYRRYAESFAAEREEPEGTEAAGMPRVSNFVNLQSSVLLLEYREKKLLFTGDMQLADPQTKDRTILAGMRALTKAIREHSPYDFVKLSHHGSHNGISAELVDIMGHPPLLGVCAGEKSRRHPHPETLELMKTVVAERRGRWARTDVNGLSTISFDTDEPTVAVSCGRINDASPPRGPSRRRRRSTSAEAGSARRSRGESIVSGPCVAPARGEESASIKEGGSIMNERRASANEAGRVTGGHESHASERERRSCTGSTEAAAVERPASLLEYVPGYQRPRALDAAATSPPDKFLLPPRLAGSGAPVLQSIDADADAPREATEASRMHAVQGPQFIVIGPDDRVRVPRPEDAPYRAICALRITGVNGGLYVGTGWLIDPRIVVTAGHCVYDCDAMGGWASSIEVIPALDGARRPFGSVVSKRFRLVSGWLEDQSSEYDYGVILLDKPVQLNEGFFVPEVLSTAELKGAQVNIAGYPTDRDAATRMYYQARALKGIGARIVQYDIDTFRGQSGAPVWLTRPDGTRAVIAIHTSGPYGNVLLNSGVRITADVLASLRQWAQEAKPARLSGRRRGFLAAKADLAVESGLVPSPAMPVQEIVGNVVDEKNRPLAGATVTISRRGAPTIATTSAQDGSFSLPVVHPGRHTLKAHSSDGTAVMAVTREQASPVALVLASQAEIPAKNTEAGVAKPAGALVKAVQAAPAKKGTTRGRLTLAELRAIMPNLSAARARKCLPHLNKAMKEFGINTKKRMAAFLAQLAHESGELVYFEELASGDAYEGRKDLGNTRPGDGRRYKGRGPIQITGRSNYRAAGKALRIDLEKNPKLAARIHVGFRIAGWYWKTRKLNALADRGDFKKITYRINGGYRGLSRRTVYYRRALRVLA</sequence>
<feature type="region of interest" description="Disordered" evidence="7">
    <location>
        <begin position="410"/>
        <end position="506"/>
    </location>
</feature>
<protein>
    <recommendedName>
        <fullName evidence="6">Serine protease</fullName>
        <ecNumber evidence="6">3.4.21.-</ecNumber>
    </recommendedName>
</protein>
<evidence type="ECO:0000256" key="5">
    <source>
        <dbReference type="ARBA" id="ARBA00022825"/>
    </source>
</evidence>
<dbReference type="InterPro" id="IPR036866">
    <property type="entry name" value="RibonucZ/Hydroxyglut_hydro"/>
</dbReference>
<dbReference type="SUPFAM" id="SSF49464">
    <property type="entry name" value="Carboxypeptidase regulatory domain-like"/>
    <property type="match status" value="1"/>
</dbReference>
<dbReference type="InterPro" id="IPR000726">
    <property type="entry name" value="Glyco_hydro_19_cat"/>
</dbReference>
<dbReference type="GO" id="GO:0016998">
    <property type="term" value="P:cell wall macromolecule catabolic process"/>
    <property type="evidence" value="ECO:0007669"/>
    <property type="project" value="InterPro"/>
</dbReference>
<dbReference type="Gene3D" id="1.10.530.10">
    <property type="match status" value="1"/>
</dbReference>
<reference evidence="9 10" key="1">
    <citation type="submission" date="2021-04" db="EMBL/GenBank/DDBJ databases">
        <title>Genome analysis of Polyangium sp.</title>
        <authorList>
            <person name="Li Y."/>
            <person name="Wang J."/>
        </authorList>
    </citation>
    <scope>NUCLEOTIDE SEQUENCE [LARGE SCALE GENOMIC DNA]</scope>
    <source>
        <strain evidence="9 10">SDU14</strain>
    </source>
</reference>
<feature type="domain" description="Glycoside hydrolase family 19 catalytic" evidence="8">
    <location>
        <begin position="991"/>
        <end position="1088"/>
    </location>
</feature>
<dbReference type="GO" id="GO:0004180">
    <property type="term" value="F:carboxypeptidase activity"/>
    <property type="evidence" value="ECO:0007669"/>
    <property type="project" value="UniProtKB-KW"/>
</dbReference>
<dbReference type="EMBL" id="JAGTJJ010000027">
    <property type="protein sequence ID" value="MDC3985208.1"/>
    <property type="molecule type" value="Genomic_DNA"/>
</dbReference>
<dbReference type="Pfam" id="PF13620">
    <property type="entry name" value="CarboxypepD_reg"/>
    <property type="match status" value="1"/>
</dbReference>
<dbReference type="SUPFAM" id="SSF50494">
    <property type="entry name" value="Trypsin-like serine proteases"/>
    <property type="match status" value="1"/>
</dbReference>
<evidence type="ECO:0000259" key="8">
    <source>
        <dbReference type="Pfam" id="PF00182"/>
    </source>
</evidence>
<dbReference type="InterPro" id="IPR043504">
    <property type="entry name" value="Peptidase_S1_PA_chymotrypsin"/>
</dbReference>
<dbReference type="GO" id="GO:0006508">
    <property type="term" value="P:proteolysis"/>
    <property type="evidence" value="ECO:0007669"/>
    <property type="project" value="UniProtKB-KW"/>
</dbReference>
<dbReference type="PANTHER" id="PTHR15462:SF8">
    <property type="entry name" value="SERINE PROTEASE"/>
    <property type="match status" value="1"/>
</dbReference>
<keyword evidence="2 6" id="KW-0645">Protease</keyword>
<keyword evidence="10" id="KW-1185">Reference proteome</keyword>
<dbReference type="InterPro" id="IPR023346">
    <property type="entry name" value="Lysozyme-like_dom_sf"/>
</dbReference>
<evidence type="ECO:0000256" key="4">
    <source>
        <dbReference type="ARBA" id="ARBA00022801"/>
    </source>
</evidence>
<comment type="caution">
    <text evidence="9">The sequence shown here is derived from an EMBL/GenBank/DDBJ whole genome shotgun (WGS) entry which is preliminary data.</text>
</comment>
<keyword evidence="3" id="KW-0732">Signal</keyword>
<dbReference type="Gene3D" id="2.60.40.1120">
    <property type="entry name" value="Carboxypeptidase-like, regulatory domain"/>
    <property type="match status" value="1"/>
</dbReference>
<dbReference type="GO" id="GO:0004252">
    <property type="term" value="F:serine-type endopeptidase activity"/>
    <property type="evidence" value="ECO:0007669"/>
    <property type="project" value="InterPro"/>
</dbReference>
<dbReference type="SUPFAM" id="SSF56281">
    <property type="entry name" value="Metallo-hydrolase/oxidoreductase"/>
    <property type="match status" value="2"/>
</dbReference>
<dbReference type="SUPFAM" id="SSF53955">
    <property type="entry name" value="Lysozyme-like"/>
    <property type="match status" value="1"/>
</dbReference>